<dbReference type="EMBL" id="AP015034">
    <property type="protein sequence ID" value="BAT74360.1"/>
    <property type="molecule type" value="Genomic_DNA"/>
</dbReference>
<keyword evidence="1" id="KW-0812">Transmembrane</keyword>
<feature type="transmembrane region" description="Helical" evidence="1">
    <location>
        <begin position="72"/>
        <end position="92"/>
    </location>
</feature>
<feature type="transmembrane region" description="Helical" evidence="1">
    <location>
        <begin position="32"/>
        <end position="51"/>
    </location>
</feature>
<sequence length="95" mass="10938">MQPENKDTNLKLNTLLQIKSPHTLKAKTNCPAWWIGSCVHFLFMWQPTMWLTSIEISPSMCHPSSRVIIFQLHVLLSSIPCFTISSSFLSFFQQP</sequence>
<protein>
    <submittedName>
        <fullName evidence="2">Uncharacterized protein</fullName>
    </submittedName>
</protein>
<evidence type="ECO:0000313" key="3">
    <source>
        <dbReference type="Proteomes" id="UP000291084"/>
    </source>
</evidence>
<keyword evidence="1" id="KW-1133">Transmembrane helix</keyword>
<organism evidence="2 3">
    <name type="scientific">Vigna angularis var. angularis</name>
    <dbReference type="NCBI Taxonomy" id="157739"/>
    <lineage>
        <taxon>Eukaryota</taxon>
        <taxon>Viridiplantae</taxon>
        <taxon>Streptophyta</taxon>
        <taxon>Embryophyta</taxon>
        <taxon>Tracheophyta</taxon>
        <taxon>Spermatophyta</taxon>
        <taxon>Magnoliopsida</taxon>
        <taxon>eudicotyledons</taxon>
        <taxon>Gunneridae</taxon>
        <taxon>Pentapetalae</taxon>
        <taxon>rosids</taxon>
        <taxon>fabids</taxon>
        <taxon>Fabales</taxon>
        <taxon>Fabaceae</taxon>
        <taxon>Papilionoideae</taxon>
        <taxon>50 kb inversion clade</taxon>
        <taxon>NPAAA clade</taxon>
        <taxon>indigoferoid/millettioid clade</taxon>
        <taxon>Phaseoleae</taxon>
        <taxon>Vigna</taxon>
    </lineage>
</organism>
<dbReference type="AlphaFoldDB" id="A0A0S3R130"/>
<dbReference type="Proteomes" id="UP000291084">
    <property type="component" value="Chromosome 1"/>
</dbReference>
<keyword evidence="3" id="KW-1185">Reference proteome</keyword>
<name>A0A0S3R130_PHAAN</name>
<evidence type="ECO:0000256" key="1">
    <source>
        <dbReference type="SAM" id="Phobius"/>
    </source>
</evidence>
<evidence type="ECO:0000313" key="2">
    <source>
        <dbReference type="EMBL" id="BAT74360.1"/>
    </source>
</evidence>
<accession>A0A0S3R130</accession>
<reference evidence="2 3" key="1">
    <citation type="journal article" date="2015" name="Sci. Rep.">
        <title>The power of single molecule real-time sequencing technology in the de novo assembly of a eukaryotic genome.</title>
        <authorList>
            <person name="Sakai H."/>
            <person name="Naito K."/>
            <person name="Ogiso-Tanaka E."/>
            <person name="Takahashi Y."/>
            <person name="Iseki K."/>
            <person name="Muto C."/>
            <person name="Satou K."/>
            <person name="Teruya K."/>
            <person name="Shiroma A."/>
            <person name="Shimoji M."/>
            <person name="Hirano T."/>
            <person name="Itoh T."/>
            <person name="Kaga A."/>
            <person name="Tomooka N."/>
        </authorList>
    </citation>
    <scope>NUCLEOTIDE SEQUENCE [LARGE SCALE GENOMIC DNA]</scope>
    <source>
        <strain evidence="3">cv. Shumari</strain>
    </source>
</reference>
<gene>
    <name evidence="2" type="primary">Vigan.01G201100</name>
    <name evidence="2" type="ORF">VIGAN_01201100</name>
</gene>
<keyword evidence="1" id="KW-0472">Membrane</keyword>
<proteinExistence type="predicted"/>